<dbReference type="EMBL" id="BCWF01000018">
    <property type="protein sequence ID" value="GAT24233.1"/>
    <property type="molecule type" value="Genomic_DNA"/>
</dbReference>
<reference evidence="2" key="2">
    <citation type="submission" date="2016-02" db="EMBL/GenBank/DDBJ databases">
        <title>Genome sequencing of Aspergillus luchuensis NBRC 4314.</title>
        <authorList>
            <person name="Yamada O."/>
        </authorList>
    </citation>
    <scope>NUCLEOTIDE SEQUENCE [LARGE SCALE GENOMIC DNA]</scope>
    <source>
        <strain evidence="2">RIB 2604</strain>
    </source>
</reference>
<sequence length="88" mass="10120">MDSPFRRPSTMWYTTLQQKSILTGSARSMYVLLVGLERVPMDWQSKAIRTDMLRHETSHMLLWTTKPIYGGLMLGSEEMQQKVISALG</sequence>
<proteinExistence type="predicted"/>
<organism evidence="1 2">
    <name type="scientific">Aspergillus kawachii</name>
    <name type="common">White koji mold</name>
    <name type="synonym">Aspergillus awamori var. kawachi</name>
    <dbReference type="NCBI Taxonomy" id="1069201"/>
    <lineage>
        <taxon>Eukaryota</taxon>
        <taxon>Fungi</taxon>
        <taxon>Dikarya</taxon>
        <taxon>Ascomycota</taxon>
        <taxon>Pezizomycotina</taxon>
        <taxon>Eurotiomycetes</taxon>
        <taxon>Eurotiomycetidae</taxon>
        <taxon>Eurotiales</taxon>
        <taxon>Aspergillaceae</taxon>
        <taxon>Aspergillus</taxon>
        <taxon>Aspergillus subgen. Circumdati</taxon>
    </lineage>
</organism>
<accession>A0A146FFK2</accession>
<name>A0A146FFK2_ASPKA</name>
<protein>
    <submittedName>
        <fullName evidence="1">Similar to An01g00730</fullName>
    </submittedName>
</protein>
<dbReference type="AlphaFoldDB" id="A0A146FFK2"/>
<evidence type="ECO:0000313" key="2">
    <source>
        <dbReference type="Proteomes" id="UP000075230"/>
    </source>
</evidence>
<comment type="caution">
    <text evidence="1">The sequence shown here is derived from an EMBL/GenBank/DDBJ whole genome shotgun (WGS) entry which is preliminary data.</text>
</comment>
<gene>
    <name evidence="1" type="ORF">RIB2604_01800580</name>
</gene>
<dbReference type="Proteomes" id="UP000075230">
    <property type="component" value="Unassembled WGS sequence"/>
</dbReference>
<reference evidence="1 2" key="1">
    <citation type="journal article" date="2016" name="DNA Res.">
        <title>Genome sequence of Aspergillus luchuensis NBRC 4314.</title>
        <authorList>
            <person name="Yamada O."/>
            <person name="Machida M."/>
            <person name="Hosoyama A."/>
            <person name="Goto M."/>
            <person name="Takahashi T."/>
            <person name="Futagami T."/>
            <person name="Yamagata Y."/>
            <person name="Takeuchi M."/>
            <person name="Kobayashi T."/>
            <person name="Koike H."/>
            <person name="Abe K."/>
            <person name="Asai K."/>
            <person name="Arita M."/>
            <person name="Fujita N."/>
            <person name="Fukuda K."/>
            <person name="Higa K."/>
            <person name="Horikawa H."/>
            <person name="Ishikawa T."/>
            <person name="Jinno K."/>
            <person name="Kato Y."/>
            <person name="Kirimura K."/>
            <person name="Mizutani O."/>
            <person name="Nakasone K."/>
            <person name="Sano M."/>
            <person name="Shiraishi Y."/>
            <person name="Tsukahara M."/>
            <person name="Gomi K."/>
        </authorList>
    </citation>
    <scope>NUCLEOTIDE SEQUENCE [LARGE SCALE GENOMIC DNA]</scope>
    <source>
        <strain evidence="1 2">RIB 2604</strain>
    </source>
</reference>
<evidence type="ECO:0000313" key="1">
    <source>
        <dbReference type="EMBL" id="GAT24233.1"/>
    </source>
</evidence>